<dbReference type="InterPro" id="IPR006058">
    <property type="entry name" value="2Fe2S_fd_BS"/>
</dbReference>
<dbReference type="PRINTS" id="PR00409">
    <property type="entry name" value="PHDIOXRDTASE"/>
</dbReference>
<dbReference type="InterPro" id="IPR052353">
    <property type="entry name" value="Benzoxazolinone_Detox_Enz"/>
</dbReference>
<sequence length="345" mass="37491">MTTETWTERTVGGSLLSTLPIALRGNGDPSDSAVQTLRVLSKDTSVAGIARIVLADSTGRDLPPWKPGAHVELRLPGQLVRQYSLCGDADDLTQWTLCVRHDPDGRGGSDYVYRSLEVDDVLVVAGPRNHFELRVADSYAFFAGGIGITPLRPMIEQVQRAKAKWNLTYLGRSRGQMMFADELVRNYPNNVTIFAEDEGDQPAIADLVFHVADGTLVYACGPQRMLDAAVDAAFRAGKSSELFYERFAANSATRPQDTSFDVECTLTGITLHVDANRSILDVVREAGVPVSFSCSEGTCGTCEVPVVSGDIDHRDVVLTDQEQAESASMMVCVSRAKCTKLVLEI</sequence>
<dbReference type="InterPro" id="IPR039261">
    <property type="entry name" value="FNR_nucleotide-bd"/>
</dbReference>
<accession>A0A5C7Y028</accession>
<dbReference type="EMBL" id="SSGD01000079">
    <property type="protein sequence ID" value="TXI54828.1"/>
    <property type="molecule type" value="Genomic_DNA"/>
</dbReference>
<name>A0A5C7Y028_9MYCO</name>
<dbReference type="GO" id="GO:0051537">
    <property type="term" value="F:2 iron, 2 sulfur cluster binding"/>
    <property type="evidence" value="ECO:0007669"/>
    <property type="project" value="InterPro"/>
</dbReference>
<proteinExistence type="predicted"/>
<organism evidence="3 4">
    <name type="scientific">Mycolicibacter arupensis</name>
    <dbReference type="NCBI Taxonomy" id="342002"/>
    <lineage>
        <taxon>Bacteria</taxon>
        <taxon>Bacillati</taxon>
        <taxon>Actinomycetota</taxon>
        <taxon>Actinomycetes</taxon>
        <taxon>Mycobacteriales</taxon>
        <taxon>Mycobacteriaceae</taxon>
        <taxon>Mycolicibacter</taxon>
    </lineage>
</organism>
<dbReference type="InterPro" id="IPR001041">
    <property type="entry name" value="2Fe-2S_ferredoxin-type"/>
</dbReference>
<dbReference type="AlphaFoldDB" id="A0A5C7Y028"/>
<dbReference type="Gene3D" id="3.10.20.30">
    <property type="match status" value="1"/>
</dbReference>
<gene>
    <name evidence="3" type="ORF">E6Q54_13850</name>
</gene>
<evidence type="ECO:0000259" key="2">
    <source>
        <dbReference type="PROSITE" id="PS51384"/>
    </source>
</evidence>
<dbReference type="InterPro" id="IPR001433">
    <property type="entry name" value="OxRdtase_FAD/NAD-bd"/>
</dbReference>
<dbReference type="PANTHER" id="PTHR30212">
    <property type="entry name" value="PROTEIN YIIM"/>
    <property type="match status" value="1"/>
</dbReference>
<dbReference type="InterPro" id="IPR012675">
    <property type="entry name" value="Beta-grasp_dom_sf"/>
</dbReference>
<protein>
    <submittedName>
        <fullName evidence="3">Oxidoreductase</fullName>
    </submittedName>
</protein>
<dbReference type="Gene3D" id="2.40.30.10">
    <property type="entry name" value="Translation factors"/>
    <property type="match status" value="1"/>
</dbReference>
<dbReference type="GO" id="GO:0016491">
    <property type="term" value="F:oxidoreductase activity"/>
    <property type="evidence" value="ECO:0007669"/>
    <property type="project" value="InterPro"/>
</dbReference>
<evidence type="ECO:0000259" key="1">
    <source>
        <dbReference type="PROSITE" id="PS51085"/>
    </source>
</evidence>
<dbReference type="Pfam" id="PF00175">
    <property type="entry name" value="NAD_binding_1"/>
    <property type="match status" value="1"/>
</dbReference>
<dbReference type="InterPro" id="IPR036010">
    <property type="entry name" value="2Fe-2S_ferredoxin-like_sf"/>
</dbReference>
<dbReference type="Proteomes" id="UP000321797">
    <property type="component" value="Unassembled WGS sequence"/>
</dbReference>
<dbReference type="Pfam" id="PF00111">
    <property type="entry name" value="Fer2"/>
    <property type="match status" value="1"/>
</dbReference>
<feature type="domain" description="2Fe-2S ferredoxin-type" evidence="1">
    <location>
        <begin position="256"/>
        <end position="345"/>
    </location>
</feature>
<evidence type="ECO:0000313" key="4">
    <source>
        <dbReference type="Proteomes" id="UP000321797"/>
    </source>
</evidence>
<dbReference type="SUPFAM" id="SSF63380">
    <property type="entry name" value="Riboflavin synthase domain-like"/>
    <property type="match status" value="1"/>
</dbReference>
<dbReference type="SUPFAM" id="SSF52343">
    <property type="entry name" value="Ferredoxin reductase-like, C-terminal NADP-linked domain"/>
    <property type="match status" value="1"/>
</dbReference>
<dbReference type="InterPro" id="IPR017938">
    <property type="entry name" value="Riboflavin_synthase-like_b-brl"/>
</dbReference>
<dbReference type="Gene3D" id="3.40.50.80">
    <property type="entry name" value="Nucleotide-binding domain of ferredoxin-NADP reductase (FNR) module"/>
    <property type="match status" value="1"/>
</dbReference>
<dbReference type="PANTHER" id="PTHR30212:SF2">
    <property type="entry name" value="PROTEIN YIIM"/>
    <property type="match status" value="1"/>
</dbReference>
<dbReference type="CDD" id="cd00207">
    <property type="entry name" value="fer2"/>
    <property type="match status" value="1"/>
</dbReference>
<dbReference type="InterPro" id="IPR017927">
    <property type="entry name" value="FAD-bd_FR_type"/>
</dbReference>
<dbReference type="PROSITE" id="PS51384">
    <property type="entry name" value="FAD_FR"/>
    <property type="match status" value="1"/>
</dbReference>
<dbReference type="SUPFAM" id="SSF54292">
    <property type="entry name" value="2Fe-2S ferredoxin-like"/>
    <property type="match status" value="1"/>
</dbReference>
<dbReference type="CDD" id="cd06185">
    <property type="entry name" value="PDR_like"/>
    <property type="match status" value="1"/>
</dbReference>
<dbReference type="PROSITE" id="PS00197">
    <property type="entry name" value="2FE2S_FER_1"/>
    <property type="match status" value="1"/>
</dbReference>
<reference evidence="3 4" key="1">
    <citation type="submission" date="2018-09" db="EMBL/GenBank/DDBJ databases">
        <title>Metagenome Assembled Genomes from an Advanced Water Purification Facility.</title>
        <authorList>
            <person name="Stamps B.W."/>
            <person name="Spear J.R."/>
        </authorList>
    </citation>
    <scope>NUCLEOTIDE SEQUENCE [LARGE SCALE GENOMIC DNA]</scope>
    <source>
        <strain evidence="3">Bin_29_2</strain>
    </source>
</reference>
<feature type="domain" description="FAD-binding FR-type" evidence="2">
    <location>
        <begin position="32"/>
        <end position="134"/>
    </location>
</feature>
<evidence type="ECO:0000313" key="3">
    <source>
        <dbReference type="EMBL" id="TXI54828.1"/>
    </source>
</evidence>
<comment type="caution">
    <text evidence="3">The sequence shown here is derived from an EMBL/GenBank/DDBJ whole genome shotgun (WGS) entry which is preliminary data.</text>
</comment>
<dbReference type="PROSITE" id="PS51085">
    <property type="entry name" value="2FE2S_FER_2"/>
    <property type="match status" value="1"/>
</dbReference>